<organism evidence="1">
    <name type="scientific">candidate division WOR-3 bacterium</name>
    <dbReference type="NCBI Taxonomy" id="2052148"/>
    <lineage>
        <taxon>Bacteria</taxon>
        <taxon>Bacteria division WOR-3</taxon>
    </lineage>
</organism>
<name>A0A7V0T5V9_UNCW3</name>
<comment type="caution">
    <text evidence="1">The sequence shown here is derived from an EMBL/GenBank/DDBJ whole genome shotgun (WGS) entry which is preliminary data.</text>
</comment>
<evidence type="ECO:0000313" key="1">
    <source>
        <dbReference type="EMBL" id="HDQ99406.1"/>
    </source>
</evidence>
<gene>
    <name evidence="1" type="ORF">ENN51_03865</name>
</gene>
<sequence>MKGSVVVAGRTLRLAVAPEGVGRVEFFDAAGRRVGRTLAVGPGQKELDLEMSLPTGLVFVRLVDDRGARVARVVVAN</sequence>
<protein>
    <recommendedName>
        <fullName evidence="2">T9SS type A sorting domain-containing protein</fullName>
    </recommendedName>
</protein>
<reference evidence="1" key="1">
    <citation type="journal article" date="2020" name="mSystems">
        <title>Genome- and Community-Level Interaction Insights into Carbon Utilization and Element Cycling Functions of Hydrothermarchaeota in Hydrothermal Sediment.</title>
        <authorList>
            <person name="Zhou Z."/>
            <person name="Liu Y."/>
            <person name="Xu W."/>
            <person name="Pan J."/>
            <person name="Luo Z.H."/>
            <person name="Li M."/>
        </authorList>
    </citation>
    <scope>NUCLEOTIDE SEQUENCE [LARGE SCALE GENOMIC DNA]</scope>
    <source>
        <strain evidence="1">SpSt-1182</strain>
    </source>
</reference>
<accession>A0A7V0T5V9</accession>
<dbReference type="AlphaFoldDB" id="A0A7V0T5V9"/>
<dbReference type="EMBL" id="DSBX01000146">
    <property type="protein sequence ID" value="HDQ99406.1"/>
    <property type="molecule type" value="Genomic_DNA"/>
</dbReference>
<evidence type="ECO:0008006" key="2">
    <source>
        <dbReference type="Google" id="ProtNLM"/>
    </source>
</evidence>
<dbReference type="Proteomes" id="UP000885672">
    <property type="component" value="Unassembled WGS sequence"/>
</dbReference>
<proteinExistence type="predicted"/>